<proteinExistence type="predicted"/>
<comment type="caution">
    <text evidence="2">The sequence shown here is derived from an EMBL/GenBank/DDBJ whole genome shotgun (WGS) entry which is preliminary data.</text>
</comment>
<name>A0A645J8Z8_9ZZZZ</name>
<dbReference type="AlphaFoldDB" id="A0A645J8Z8"/>
<feature type="region of interest" description="Disordered" evidence="1">
    <location>
        <begin position="1"/>
        <end position="21"/>
    </location>
</feature>
<evidence type="ECO:0000256" key="1">
    <source>
        <dbReference type="SAM" id="MobiDB-lite"/>
    </source>
</evidence>
<dbReference type="EMBL" id="VSSQ01134888">
    <property type="protein sequence ID" value="MPN60091.1"/>
    <property type="molecule type" value="Genomic_DNA"/>
</dbReference>
<sequence length="62" mass="6954">MSRKKQQKAAVPESEKISPNDLIDESIDNIRQGAQYNDRCQSAPLNDIFFETKSNPLSSKGN</sequence>
<evidence type="ECO:0000313" key="2">
    <source>
        <dbReference type="EMBL" id="MPN60091.1"/>
    </source>
</evidence>
<protein>
    <submittedName>
        <fullName evidence="2">Uncharacterized protein</fullName>
    </submittedName>
</protein>
<accession>A0A645J8Z8</accession>
<organism evidence="2">
    <name type="scientific">bioreactor metagenome</name>
    <dbReference type="NCBI Taxonomy" id="1076179"/>
    <lineage>
        <taxon>unclassified sequences</taxon>
        <taxon>metagenomes</taxon>
        <taxon>ecological metagenomes</taxon>
    </lineage>
</organism>
<gene>
    <name evidence="2" type="ORF">SDC9_207816</name>
</gene>
<reference evidence="2" key="1">
    <citation type="submission" date="2019-08" db="EMBL/GenBank/DDBJ databases">
        <authorList>
            <person name="Kucharzyk K."/>
            <person name="Murdoch R.W."/>
            <person name="Higgins S."/>
            <person name="Loffler F."/>
        </authorList>
    </citation>
    <scope>NUCLEOTIDE SEQUENCE</scope>
</reference>